<gene>
    <name evidence="6" type="ORF">K458DRAFT_421170</name>
</gene>
<evidence type="ECO:0000256" key="3">
    <source>
        <dbReference type="ARBA" id="ARBA00023242"/>
    </source>
</evidence>
<protein>
    <recommendedName>
        <fullName evidence="5">Chromo domain-containing protein</fullName>
    </recommendedName>
</protein>
<dbReference type="InterPro" id="IPR016197">
    <property type="entry name" value="Chromo-like_dom_sf"/>
</dbReference>
<proteinExistence type="predicted"/>
<dbReference type="InterPro" id="IPR023780">
    <property type="entry name" value="Chromo_domain"/>
</dbReference>
<feature type="region of interest" description="Disordered" evidence="4">
    <location>
        <begin position="104"/>
        <end position="150"/>
    </location>
</feature>
<evidence type="ECO:0000256" key="2">
    <source>
        <dbReference type="ARBA" id="ARBA00011353"/>
    </source>
</evidence>
<feature type="region of interest" description="Disordered" evidence="4">
    <location>
        <begin position="1"/>
        <end position="49"/>
    </location>
</feature>
<comment type="subcellular location">
    <subcellularLocation>
        <location evidence="1">Nucleus</location>
    </subcellularLocation>
</comment>
<dbReference type="GO" id="GO:0005634">
    <property type="term" value="C:nucleus"/>
    <property type="evidence" value="ECO:0007669"/>
    <property type="project" value="UniProtKB-SubCell"/>
</dbReference>
<feature type="domain" description="Chromo" evidence="5">
    <location>
        <begin position="51"/>
        <end position="111"/>
    </location>
</feature>
<dbReference type="InterPro" id="IPR008251">
    <property type="entry name" value="Chromo_shadow_dom"/>
</dbReference>
<dbReference type="SUPFAM" id="SSF54160">
    <property type="entry name" value="Chromo domain-like"/>
    <property type="match status" value="2"/>
</dbReference>
<evidence type="ECO:0000259" key="5">
    <source>
        <dbReference type="PROSITE" id="PS50013"/>
    </source>
</evidence>
<name>A0A6G1IRG7_9PLEO</name>
<dbReference type="EMBL" id="MU005594">
    <property type="protein sequence ID" value="KAF2680844.1"/>
    <property type="molecule type" value="Genomic_DNA"/>
</dbReference>
<dbReference type="OrthoDB" id="433924at2759"/>
<dbReference type="GO" id="GO:0000792">
    <property type="term" value="C:heterochromatin"/>
    <property type="evidence" value="ECO:0007669"/>
    <property type="project" value="UniProtKB-ARBA"/>
</dbReference>
<evidence type="ECO:0000256" key="4">
    <source>
        <dbReference type="SAM" id="MobiDB-lite"/>
    </source>
</evidence>
<dbReference type="CDD" id="cd00024">
    <property type="entry name" value="CD_CSD"/>
    <property type="match status" value="1"/>
</dbReference>
<keyword evidence="3" id="KW-0539">Nucleus</keyword>
<dbReference type="SMART" id="SM00300">
    <property type="entry name" value="ChSh"/>
    <property type="match status" value="1"/>
</dbReference>
<dbReference type="PROSITE" id="PS00598">
    <property type="entry name" value="CHROMO_1"/>
    <property type="match status" value="1"/>
</dbReference>
<dbReference type="PROSITE" id="PS50013">
    <property type="entry name" value="CHROMO_2"/>
    <property type="match status" value="1"/>
</dbReference>
<reference evidence="6" key="1">
    <citation type="journal article" date="2020" name="Stud. Mycol.">
        <title>101 Dothideomycetes genomes: a test case for predicting lifestyles and emergence of pathogens.</title>
        <authorList>
            <person name="Haridas S."/>
            <person name="Albert R."/>
            <person name="Binder M."/>
            <person name="Bloem J."/>
            <person name="Labutti K."/>
            <person name="Salamov A."/>
            <person name="Andreopoulos B."/>
            <person name="Baker S."/>
            <person name="Barry K."/>
            <person name="Bills G."/>
            <person name="Bluhm B."/>
            <person name="Cannon C."/>
            <person name="Castanera R."/>
            <person name="Culley D."/>
            <person name="Daum C."/>
            <person name="Ezra D."/>
            <person name="Gonzalez J."/>
            <person name="Henrissat B."/>
            <person name="Kuo A."/>
            <person name="Liang C."/>
            <person name="Lipzen A."/>
            <person name="Lutzoni F."/>
            <person name="Magnuson J."/>
            <person name="Mondo S."/>
            <person name="Nolan M."/>
            <person name="Ohm R."/>
            <person name="Pangilinan J."/>
            <person name="Park H.-J."/>
            <person name="Ramirez L."/>
            <person name="Alfaro M."/>
            <person name="Sun H."/>
            <person name="Tritt A."/>
            <person name="Yoshinaga Y."/>
            <person name="Zwiers L.-H."/>
            <person name="Turgeon B."/>
            <person name="Goodwin S."/>
            <person name="Spatafora J."/>
            <person name="Crous P."/>
            <person name="Grigoriev I."/>
        </authorList>
    </citation>
    <scope>NUCLEOTIDE SEQUENCE</scope>
    <source>
        <strain evidence="6">CBS 122367</strain>
    </source>
</reference>
<evidence type="ECO:0000313" key="6">
    <source>
        <dbReference type="EMBL" id="KAF2680844.1"/>
    </source>
</evidence>
<dbReference type="InterPro" id="IPR051219">
    <property type="entry name" value="Heterochromatin_chromo-domain"/>
</dbReference>
<dbReference type="PANTHER" id="PTHR22812">
    <property type="entry name" value="CHROMOBOX PROTEIN"/>
    <property type="match status" value="1"/>
</dbReference>
<evidence type="ECO:0000313" key="7">
    <source>
        <dbReference type="Proteomes" id="UP000799291"/>
    </source>
</evidence>
<feature type="compositionally biased region" description="Acidic residues" evidence="4">
    <location>
        <begin position="35"/>
        <end position="49"/>
    </location>
</feature>
<dbReference type="Proteomes" id="UP000799291">
    <property type="component" value="Unassembled WGS sequence"/>
</dbReference>
<keyword evidence="7" id="KW-1185">Reference proteome</keyword>
<sequence length="227" mass="25720">MPPALSDEEASASSGDEQIPAEKPTKASKAKAPVEEEDEEAEDDDEGEDEYVVEKIVGHKLQKGTIIYDVKWQGYDDPLDRTWEPESNLDGAKDVLNEYFEEIGGRPEAGKKRKGRKSAADASAAPVTNKRLKKEKEWSPPPGSWEHDVNYVDTVEEQRDPTTGKQARYAYLVWNNHKKTQHPLSHVYQKCPQKMLEYYESHLVFSTNDDDDVANGDETMRGTEDVY</sequence>
<dbReference type="InterPro" id="IPR000953">
    <property type="entry name" value="Chromo/chromo_shadow_dom"/>
</dbReference>
<dbReference type="GO" id="GO:0006338">
    <property type="term" value="P:chromatin remodeling"/>
    <property type="evidence" value="ECO:0007669"/>
    <property type="project" value="UniProtKB-ARBA"/>
</dbReference>
<organism evidence="6 7">
    <name type="scientific">Lentithecium fluviatile CBS 122367</name>
    <dbReference type="NCBI Taxonomy" id="1168545"/>
    <lineage>
        <taxon>Eukaryota</taxon>
        <taxon>Fungi</taxon>
        <taxon>Dikarya</taxon>
        <taxon>Ascomycota</taxon>
        <taxon>Pezizomycotina</taxon>
        <taxon>Dothideomycetes</taxon>
        <taxon>Pleosporomycetidae</taxon>
        <taxon>Pleosporales</taxon>
        <taxon>Massarineae</taxon>
        <taxon>Lentitheciaceae</taxon>
        <taxon>Lentithecium</taxon>
    </lineage>
</organism>
<dbReference type="PRINTS" id="PR00504">
    <property type="entry name" value="CHROMODOMAIN"/>
</dbReference>
<dbReference type="Pfam" id="PF00385">
    <property type="entry name" value="Chromo"/>
    <property type="match status" value="1"/>
</dbReference>
<comment type="subunit">
    <text evidence="2">Component of the NuA4 histone acetyltransferase complex.</text>
</comment>
<accession>A0A6G1IRG7</accession>
<feature type="compositionally biased region" description="Acidic residues" evidence="4">
    <location>
        <begin position="1"/>
        <end position="10"/>
    </location>
</feature>
<dbReference type="SMART" id="SM00298">
    <property type="entry name" value="CHROMO"/>
    <property type="match status" value="1"/>
</dbReference>
<dbReference type="InterPro" id="IPR023779">
    <property type="entry name" value="Chromodomain_CS"/>
</dbReference>
<dbReference type="Pfam" id="PF01393">
    <property type="entry name" value="Chromo_shadow"/>
    <property type="match status" value="1"/>
</dbReference>
<dbReference type="Gene3D" id="2.40.50.40">
    <property type="match status" value="2"/>
</dbReference>
<evidence type="ECO:0000256" key="1">
    <source>
        <dbReference type="ARBA" id="ARBA00004123"/>
    </source>
</evidence>
<dbReference type="AlphaFoldDB" id="A0A6G1IRG7"/>
<dbReference type="InterPro" id="IPR017984">
    <property type="entry name" value="Chromo_dom_subgr"/>
</dbReference>